<dbReference type="Proteomes" id="UP001472677">
    <property type="component" value="Unassembled WGS sequence"/>
</dbReference>
<reference evidence="2 3" key="1">
    <citation type="journal article" date="2024" name="G3 (Bethesda)">
        <title>Genome assembly of Hibiscus sabdariffa L. provides insights into metabolisms of medicinal natural products.</title>
        <authorList>
            <person name="Kim T."/>
        </authorList>
    </citation>
    <scope>NUCLEOTIDE SEQUENCE [LARGE SCALE GENOMIC DNA]</scope>
    <source>
        <strain evidence="2">TK-2024</strain>
        <tissue evidence="2">Old leaves</tissue>
    </source>
</reference>
<name>A0ABR2FX81_9ROSI</name>
<accession>A0ABR2FX81</accession>
<keyword evidence="1" id="KW-0812">Transmembrane</keyword>
<evidence type="ECO:0000256" key="1">
    <source>
        <dbReference type="SAM" id="Phobius"/>
    </source>
</evidence>
<keyword evidence="1" id="KW-0472">Membrane</keyword>
<sequence length="111" mass="12256">MLKKGMGCSKEVGADIIDFEVLVPWLPSRCTNCRVSVHSDKMYEHGKLISSVISIDEETAPVVGAEDAIPNSDVADSIALRLLLLRFLLQLFPLLMQLLLTSSRVSKLMIL</sequence>
<evidence type="ECO:0000313" key="2">
    <source>
        <dbReference type="EMBL" id="KAK8588674.1"/>
    </source>
</evidence>
<keyword evidence="1" id="KW-1133">Transmembrane helix</keyword>
<proteinExistence type="predicted"/>
<keyword evidence="3" id="KW-1185">Reference proteome</keyword>
<gene>
    <name evidence="2" type="ORF">V6N12_023098</name>
</gene>
<dbReference type="EMBL" id="JBBPBM010000004">
    <property type="protein sequence ID" value="KAK8588674.1"/>
    <property type="molecule type" value="Genomic_DNA"/>
</dbReference>
<protein>
    <submittedName>
        <fullName evidence="2">Uncharacterized protein</fullName>
    </submittedName>
</protein>
<evidence type="ECO:0000313" key="3">
    <source>
        <dbReference type="Proteomes" id="UP001472677"/>
    </source>
</evidence>
<comment type="caution">
    <text evidence="2">The sequence shown here is derived from an EMBL/GenBank/DDBJ whole genome shotgun (WGS) entry which is preliminary data.</text>
</comment>
<feature type="transmembrane region" description="Helical" evidence="1">
    <location>
        <begin position="78"/>
        <end position="100"/>
    </location>
</feature>
<organism evidence="2 3">
    <name type="scientific">Hibiscus sabdariffa</name>
    <name type="common">roselle</name>
    <dbReference type="NCBI Taxonomy" id="183260"/>
    <lineage>
        <taxon>Eukaryota</taxon>
        <taxon>Viridiplantae</taxon>
        <taxon>Streptophyta</taxon>
        <taxon>Embryophyta</taxon>
        <taxon>Tracheophyta</taxon>
        <taxon>Spermatophyta</taxon>
        <taxon>Magnoliopsida</taxon>
        <taxon>eudicotyledons</taxon>
        <taxon>Gunneridae</taxon>
        <taxon>Pentapetalae</taxon>
        <taxon>rosids</taxon>
        <taxon>malvids</taxon>
        <taxon>Malvales</taxon>
        <taxon>Malvaceae</taxon>
        <taxon>Malvoideae</taxon>
        <taxon>Hibiscus</taxon>
    </lineage>
</organism>